<feature type="region of interest" description="Disordered" evidence="4">
    <location>
        <begin position="107"/>
        <end position="181"/>
    </location>
</feature>
<feature type="compositionally biased region" description="Low complexity" evidence="4">
    <location>
        <begin position="134"/>
        <end position="147"/>
    </location>
</feature>
<evidence type="ECO:0000313" key="6">
    <source>
        <dbReference type="Proteomes" id="UP000177583"/>
    </source>
</evidence>
<dbReference type="Proteomes" id="UP000177583">
    <property type="component" value="Unassembled WGS sequence"/>
</dbReference>
<dbReference type="GO" id="GO:0006281">
    <property type="term" value="P:DNA repair"/>
    <property type="evidence" value="ECO:0007669"/>
    <property type="project" value="UniProtKB-UniRule"/>
</dbReference>
<dbReference type="GO" id="GO:0006260">
    <property type="term" value="P:DNA replication"/>
    <property type="evidence" value="ECO:0007669"/>
    <property type="project" value="UniProtKB-UniRule"/>
</dbReference>
<dbReference type="GO" id="GO:0009295">
    <property type="term" value="C:nucleoid"/>
    <property type="evidence" value="ECO:0007669"/>
    <property type="project" value="TreeGrafter"/>
</dbReference>
<accession>A0A1F6GQ07</accession>
<organism evidence="5 6">
    <name type="scientific">Candidatus Lambdaproteobacteria bacterium RIFOXYD2_FULL_56_26</name>
    <dbReference type="NCBI Taxonomy" id="1817773"/>
    <lineage>
        <taxon>Bacteria</taxon>
        <taxon>Pseudomonadati</taxon>
        <taxon>Pseudomonadota</taxon>
        <taxon>Candidatus Lambdaproteobacteria</taxon>
    </lineage>
</organism>
<dbReference type="InterPro" id="IPR000424">
    <property type="entry name" value="Primosome_PriB/ssb"/>
</dbReference>
<sequence length="181" mass="19821">MGNLNKVLLIGRLGQDPEKRVTPTGHSVVTLNIATSERFNDKGGNKQERTEWHRVVFWDKSADLIEQYLKKGSQLYVEGALQTREWQDKDGNKRYSTEIVARNFQFLDSPQQRGSGQGSGQAYGGAPQGGYGGQPQNTQKPAAQGYGAPQGGGSAQNNNSPDYGPPPSYQGDDFIEDDIPF</sequence>
<feature type="short sequence motif" description="Important for interaction with partner proteins" evidence="2">
    <location>
        <begin position="176"/>
        <end position="181"/>
    </location>
</feature>
<keyword evidence="1 2" id="KW-0238">DNA-binding</keyword>
<dbReference type="InterPro" id="IPR011344">
    <property type="entry name" value="ssDNA-bd"/>
</dbReference>
<dbReference type="AlphaFoldDB" id="A0A1F6GQ07"/>
<dbReference type="SUPFAM" id="SSF50249">
    <property type="entry name" value="Nucleic acid-binding proteins"/>
    <property type="match status" value="1"/>
</dbReference>
<dbReference type="CDD" id="cd04496">
    <property type="entry name" value="SSB_OBF"/>
    <property type="match status" value="1"/>
</dbReference>
<comment type="function">
    <text evidence="2">Plays an important role in DNA replication, recombination and repair. Binds to ssDNA and to an array of partner proteins to recruit them to their sites of action during DNA metabolism.</text>
</comment>
<evidence type="ECO:0000256" key="3">
    <source>
        <dbReference type="RuleBase" id="RU000524"/>
    </source>
</evidence>
<dbReference type="GO" id="GO:0006310">
    <property type="term" value="P:DNA recombination"/>
    <property type="evidence" value="ECO:0007669"/>
    <property type="project" value="UniProtKB-UniRule"/>
</dbReference>
<evidence type="ECO:0000313" key="5">
    <source>
        <dbReference type="EMBL" id="OGH00182.1"/>
    </source>
</evidence>
<keyword evidence="2" id="KW-0233">DNA recombination</keyword>
<dbReference type="Gene3D" id="2.40.50.140">
    <property type="entry name" value="Nucleic acid-binding proteins"/>
    <property type="match status" value="1"/>
</dbReference>
<dbReference type="NCBIfam" id="TIGR00621">
    <property type="entry name" value="ssb"/>
    <property type="match status" value="1"/>
</dbReference>
<comment type="subunit">
    <text evidence="2">Homotetramer.</text>
</comment>
<dbReference type="PANTHER" id="PTHR10302">
    <property type="entry name" value="SINGLE-STRANDED DNA-BINDING PROTEIN"/>
    <property type="match status" value="1"/>
</dbReference>
<dbReference type="GO" id="GO:0003697">
    <property type="term" value="F:single-stranded DNA binding"/>
    <property type="evidence" value="ECO:0007669"/>
    <property type="project" value="UniProtKB-UniRule"/>
</dbReference>
<dbReference type="PANTHER" id="PTHR10302:SF0">
    <property type="entry name" value="SINGLE-STRANDED DNA-BINDING PROTEIN, MITOCHONDRIAL"/>
    <property type="match status" value="1"/>
</dbReference>
<feature type="compositionally biased region" description="Gly residues" evidence="4">
    <location>
        <begin position="115"/>
        <end position="133"/>
    </location>
</feature>
<evidence type="ECO:0000256" key="1">
    <source>
        <dbReference type="ARBA" id="ARBA00023125"/>
    </source>
</evidence>
<comment type="caution">
    <text evidence="5">The sequence shown here is derived from an EMBL/GenBank/DDBJ whole genome shotgun (WGS) entry which is preliminary data.</text>
</comment>
<dbReference type="Pfam" id="PF00436">
    <property type="entry name" value="SSB"/>
    <property type="match status" value="1"/>
</dbReference>
<dbReference type="HAMAP" id="MF_00984">
    <property type="entry name" value="SSB"/>
    <property type="match status" value="1"/>
</dbReference>
<proteinExistence type="inferred from homology"/>
<keyword evidence="2" id="KW-0235">DNA replication</keyword>
<comment type="caution">
    <text evidence="2">Lacks conserved residue(s) required for the propagation of feature annotation.</text>
</comment>
<dbReference type="InterPro" id="IPR012340">
    <property type="entry name" value="NA-bd_OB-fold"/>
</dbReference>
<gene>
    <name evidence="5" type="ORF">A2557_05475</name>
</gene>
<keyword evidence="2" id="KW-0227">DNA damage</keyword>
<keyword evidence="2" id="KW-0234">DNA repair</keyword>
<dbReference type="EMBL" id="MFNF01000048">
    <property type="protein sequence ID" value="OGH00182.1"/>
    <property type="molecule type" value="Genomic_DNA"/>
</dbReference>
<reference evidence="5 6" key="1">
    <citation type="journal article" date="2016" name="Nat. Commun.">
        <title>Thousands of microbial genomes shed light on interconnected biogeochemical processes in an aquifer system.</title>
        <authorList>
            <person name="Anantharaman K."/>
            <person name="Brown C.T."/>
            <person name="Hug L.A."/>
            <person name="Sharon I."/>
            <person name="Castelle C.J."/>
            <person name="Probst A.J."/>
            <person name="Thomas B.C."/>
            <person name="Singh A."/>
            <person name="Wilkins M.J."/>
            <person name="Karaoz U."/>
            <person name="Brodie E.L."/>
            <person name="Williams K.H."/>
            <person name="Hubbard S.S."/>
            <person name="Banfield J.F."/>
        </authorList>
    </citation>
    <scope>NUCLEOTIDE SEQUENCE [LARGE SCALE GENOMIC DNA]</scope>
</reference>
<name>A0A1F6GQ07_9PROT</name>
<evidence type="ECO:0000256" key="2">
    <source>
        <dbReference type="HAMAP-Rule" id="MF_00984"/>
    </source>
</evidence>
<evidence type="ECO:0000256" key="4">
    <source>
        <dbReference type="SAM" id="MobiDB-lite"/>
    </source>
</evidence>
<protein>
    <recommendedName>
        <fullName evidence="2 3">Single-stranded DNA-binding protein</fullName>
        <shortName evidence="2">SSB</shortName>
    </recommendedName>
</protein>
<dbReference type="PROSITE" id="PS50935">
    <property type="entry name" value="SSB"/>
    <property type="match status" value="1"/>
</dbReference>